<dbReference type="EC" id="1.14.14.38" evidence="1"/>
<protein>
    <submittedName>
        <fullName evidence="1">Valine N-monooxygenase</fullName>
        <ecNumber evidence="1">1.14.14.38</ecNumber>
    </submittedName>
</protein>
<gene>
    <name evidence="1" type="ORF">HanXRQr2_Chr09g0387491</name>
</gene>
<name>A0A9K3I5V7_HELAN</name>
<organism evidence="1 2">
    <name type="scientific">Helianthus annuus</name>
    <name type="common">Common sunflower</name>
    <dbReference type="NCBI Taxonomy" id="4232"/>
    <lineage>
        <taxon>Eukaryota</taxon>
        <taxon>Viridiplantae</taxon>
        <taxon>Streptophyta</taxon>
        <taxon>Embryophyta</taxon>
        <taxon>Tracheophyta</taxon>
        <taxon>Spermatophyta</taxon>
        <taxon>Magnoliopsida</taxon>
        <taxon>eudicotyledons</taxon>
        <taxon>Gunneridae</taxon>
        <taxon>Pentapetalae</taxon>
        <taxon>asterids</taxon>
        <taxon>campanulids</taxon>
        <taxon>Asterales</taxon>
        <taxon>Asteraceae</taxon>
        <taxon>Asteroideae</taxon>
        <taxon>Heliantheae alliance</taxon>
        <taxon>Heliantheae</taxon>
        <taxon>Helianthus</taxon>
    </lineage>
</organism>
<sequence length="61" mass="6775">MFGSNYFGKGSVDGGHGNEEIEHIESFFTIHAYTYAFCVTDYFPISHGCDGSLILMGMRES</sequence>
<proteinExistence type="predicted"/>
<keyword evidence="2" id="KW-1185">Reference proteome</keyword>
<dbReference type="GO" id="GO:0102002">
    <property type="term" value="F:valine N-monooxygenase (oxime forming) activity"/>
    <property type="evidence" value="ECO:0007669"/>
    <property type="project" value="UniProtKB-EC"/>
</dbReference>
<reference evidence="1" key="2">
    <citation type="submission" date="2020-06" db="EMBL/GenBank/DDBJ databases">
        <title>Helianthus annuus Genome sequencing and assembly Release 2.</title>
        <authorList>
            <person name="Gouzy J."/>
            <person name="Langlade N."/>
            <person name="Munos S."/>
        </authorList>
    </citation>
    <scope>NUCLEOTIDE SEQUENCE</scope>
    <source>
        <tissue evidence="1">Leaves</tissue>
    </source>
</reference>
<evidence type="ECO:0000313" key="2">
    <source>
        <dbReference type="Proteomes" id="UP000215914"/>
    </source>
</evidence>
<accession>A0A9K3I5V7</accession>
<dbReference type="Proteomes" id="UP000215914">
    <property type="component" value="Unassembled WGS sequence"/>
</dbReference>
<dbReference type="AlphaFoldDB" id="A0A9K3I5V7"/>
<dbReference type="Gramene" id="mRNA:HanXRQr2_Chr09g0387491">
    <property type="protein sequence ID" value="CDS:HanXRQr2_Chr09g0387491.1"/>
    <property type="gene ID" value="HanXRQr2_Chr09g0387491"/>
</dbReference>
<reference evidence="1" key="1">
    <citation type="journal article" date="2017" name="Nature">
        <title>The sunflower genome provides insights into oil metabolism, flowering and Asterid evolution.</title>
        <authorList>
            <person name="Badouin H."/>
            <person name="Gouzy J."/>
            <person name="Grassa C.J."/>
            <person name="Murat F."/>
            <person name="Staton S.E."/>
            <person name="Cottret L."/>
            <person name="Lelandais-Briere C."/>
            <person name="Owens G.L."/>
            <person name="Carrere S."/>
            <person name="Mayjonade B."/>
            <person name="Legrand L."/>
            <person name="Gill N."/>
            <person name="Kane N.C."/>
            <person name="Bowers J.E."/>
            <person name="Hubner S."/>
            <person name="Bellec A."/>
            <person name="Berard A."/>
            <person name="Berges H."/>
            <person name="Blanchet N."/>
            <person name="Boniface M.C."/>
            <person name="Brunel D."/>
            <person name="Catrice O."/>
            <person name="Chaidir N."/>
            <person name="Claudel C."/>
            <person name="Donnadieu C."/>
            <person name="Faraut T."/>
            <person name="Fievet G."/>
            <person name="Helmstetter N."/>
            <person name="King M."/>
            <person name="Knapp S.J."/>
            <person name="Lai Z."/>
            <person name="Le Paslier M.C."/>
            <person name="Lippi Y."/>
            <person name="Lorenzon L."/>
            <person name="Mandel J.R."/>
            <person name="Marage G."/>
            <person name="Marchand G."/>
            <person name="Marquand E."/>
            <person name="Bret-Mestries E."/>
            <person name="Morien E."/>
            <person name="Nambeesan S."/>
            <person name="Nguyen T."/>
            <person name="Pegot-Espagnet P."/>
            <person name="Pouilly N."/>
            <person name="Raftis F."/>
            <person name="Sallet E."/>
            <person name="Schiex T."/>
            <person name="Thomas J."/>
            <person name="Vandecasteele C."/>
            <person name="Vares D."/>
            <person name="Vear F."/>
            <person name="Vautrin S."/>
            <person name="Crespi M."/>
            <person name="Mangin B."/>
            <person name="Burke J.M."/>
            <person name="Salse J."/>
            <person name="Munos S."/>
            <person name="Vincourt P."/>
            <person name="Rieseberg L.H."/>
            <person name="Langlade N.B."/>
        </authorList>
    </citation>
    <scope>NUCLEOTIDE SEQUENCE</scope>
    <source>
        <tissue evidence="1">Leaves</tissue>
    </source>
</reference>
<comment type="caution">
    <text evidence="1">The sequence shown here is derived from an EMBL/GenBank/DDBJ whole genome shotgun (WGS) entry which is preliminary data.</text>
</comment>
<evidence type="ECO:0000313" key="1">
    <source>
        <dbReference type="EMBL" id="KAF5790811.1"/>
    </source>
</evidence>
<keyword evidence="1" id="KW-0560">Oxidoreductase</keyword>
<dbReference type="EMBL" id="MNCJ02000324">
    <property type="protein sequence ID" value="KAF5790811.1"/>
    <property type="molecule type" value="Genomic_DNA"/>
</dbReference>